<keyword evidence="2" id="KW-1185">Reference proteome</keyword>
<dbReference type="EMBL" id="CM009299">
    <property type="protein sequence ID" value="KAI9386342.1"/>
    <property type="molecule type" value="Genomic_DNA"/>
</dbReference>
<protein>
    <submittedName>
        <fullName evidence="1">Uncharacterized protein</fullName>
    </submittedName>
</protein>
<proteinExistence type="predicted"/>
<name>A0ACC0SAZ1_POPTR</name>
<organism evidence="1 2">
    <name type="scientific">Populus trichocarpa</name>
    <name type="common">Western balsam poplar</name>
    <name type="synonym">Populus balsamifera subsp. trichocarpa</name>
    <dbReference type="NCBI Taxonomy" id="3694"/>
    <lineage>
        <taxon>Eukaryota</taxon>
        <taxon>Viridiplantae</taxon>
        <taxon>Streptophyta</taxon>
        <taxon>Embryophyta</taxon>
        <taxon>Tracheophyta</taxon>
        <taxon>Spermatophyta</taxon>
        <taxon>Magnoliopsida</taxon>
        <taxon>eudicotyledons</taxon>
        <taxon>Gunneridae</taxon>
        <taxon>Pentapetalae</taxon>
        <taxon>rosids</taxon>
        <taxon>fabids</taxon>
        <taxon>Malpighiales</taxon>
        <taxon>Salicaceae</taxon>
        <taxon>Saliceae</taxon>
        <taxon>Populus</taxon>
    </lineage>
</organism>
<dbReference type="Proteomes" id="UP000006729">
    <property type="component" value="Chromosome 10"/>
</dbReference>
<gene>
    <name evidence="1" type="ORF">POPTR_010G011350v4</name>
</gene>
<sequence>MACSILSAIITRSVKCCAELLTKNSKYGVLKVLENKLIISFSNMGGLTCAATSLHLRAYSLMDSLLFFSIACKLNRSGPTSILNLYCLMKASTKSFHFLTLILSNCIYQVRAAPLKLS</sequence>
<reference evidence="1 2" key="1">
    <citation type="journal article" date="2006" name="Science">
        <title>The genome of black cottonwood, Populus trichocarpa (Torr. &amp; Gray).</title>
        <authorList>
            <person name="Tuskan G.A."/>
            <person name="Difazio S."/>
            <person name="Jansson S."/>
            <person name="Bohlmann J."/>
            <person name="Grigoriev I."/>
            <person name="Hellsten U."/>
            <person name="Putnam N."/>
            <person name="Ralph S."/>
            <person name="Rombauts S."/>
            <person name="Salamov A."/>
            <person name="Schein J."/>
            <person name="Sterck L."/>
            <person name="Aerts A."/>
            <person name="Bhalerao R.R."/>
            <person name="Bhalerao R.P."/>
            <person name="Blaudez D."/>
            <person name="Boerjan W."/>
            <person name="Brun A."/>
            <person name="Brunner A."/>
            <person name="Busov V."/>
            <person name="Campbell M."/>
            <person name="Carlson J."/>
            <person name="Chalot M."/>
            <person name="Chapman J."/>
            <person name="Chen G.L."/>
            <person name="Cooper D."/>
            <person name="Coutinho P.M."/>
            <person name="Couturier J."/>
            <person name="Covert S."/>
            <person name="Cronk Q."/>
            <person name="Cunningham R."/>
            <person name="Davis J."/>
            <person name="Degroeve S."/>
            <person name="Dejardin A."/>
            <person name="Depamphilis C."/>
            <person name="Detter J."/>
            <person name="Dirks B."/>
            <person name="Dubchak I."/>
            <person name="Duplessis S."/>
            <person name="Ehlting J."/>
            <person name="Ellis B."/>
            <person name="Gendler K."/>
            <person name="Goodstein D."/>
            <person name="Gribskov M."/>
            <person name="Grimwood J."/>
            <person name="Groover A."/>
            <person name="Gunter L."/>
            <person name="Hamberger B."/>
            <person name="Heinze B."/>
            <person name="Helariutta Y."/>
            <person name="Henrissat B."/>
            <person name="Holligan D."/>
            <person name="Holt R."/>
            <person name="Huang W."/>
            <person name="Islam-Faridi N."/>
            <person name="Jones S."/>
            <person name="Jones-Rhoades M."/>
            <person name="Jorgensen R."/>
            <person name="Joshi C."/>
            <person name="Kangasjarvi J."/>
            <person name="Karlsson J."/>
            <person name="Kelleher C."/>
            <person name="Kirkpatrick R."/>
            <person name="Kirst M."/>
            <person name="Kohler A."/>
            <person name="Kalluri U."/>
            <person name="Larimer F."/>
            <person name="Leebens-Mack J."/>
            <person name="Leple J.C."/>
            <person name="Locascio P."/>
            <person name="Lou Y."/>
            <person name="Lucas S."/>
            <person name="Martin F."/>
            <person name="Montanini B."/>
            <person name="Napoli C."/>
            <person name="Nelson D.R."/>
            <person name="Nelson C."/>
            <person name="Nieminen K."/>
            <person name="Nilsson O."/>
            <person name="Pereda V."/>
            <person name="Peter G."/>
            <person name="Philippe R."/>
            <person name="Pilate G."/>
            <person name="Poliakov A."/>
            <person name="Razumovskaya J."/>
            <person name="Richardson P."/>
            <person name="Rinaldi C."/>
            <person name="Ritland K."/>
            <person name="Rouze P."/>
            <person name="Ryaboy D."/>
            <person name="Schmutz J."/>
            <person name="Schrader J."/>
            <person name="Segerman B."/>
            <person name="Shin H."/>
            <person name="Siddiqui A."/>
            <person name="Sterky F."/>
            <person name="Terry A."/>
            <person name="Tsai C.J."/>
            <person name="Uberbacher E."/>
            <person name="Unneberg P."/>
            <person name="Vahala J."/>
            <person name="Wall K."/>
            <person name="Wessler S."/>
            <person name="Yang G."/>
            <person name="Yin T."/>
            <person name="Douglas C."/>
            <person name="Marra M."/>
            <person name="Sandberg G."/>
            <person name="Van de Peer Y."/>
            <person name="Rokhsar D."/>
        </authorList>
    </citation>
    <scope>NUCLEOTIDE SEQUENCE [LARGE SCALE GENOMIC DNA]</scope>
    <source>
        <strain evidence="2">cv. Nisqually</strain>
    </source>
</reference>
<comment type="caution">
    <text evidence="1">The sequence shown here is derived from an EMBL/GenBank/DDBJ whole genome shotgun (WGS) entry which is preliminary data.</text>
</comment>
<accession>A0ACC0SAZ1</accession>
<evidence type="ECO:0000313" key="2">
    <source>
        <dbReference type="Proteomes" id="UP000006729"/>
    </source>
</evidence>
<evidence type="ECO:0000313" key="1">
    <source>
        <dbReference type="EMBL" id="KAI9386342.1"/>
    </source>
</evidence>